<reference evidence="2 3" key="1">
    <citation type="journal article" date="2020" name="bioRxiv">
        <title>Sequence and annotation of 42 cannabis genomes reveals extensive copy number variation in cannabinoid synthesis and pathogen resistance genes.</title>
        <authorList>
            <person name="Mckernan K.J."/>
            <person name="Helbert Y."/>
            <person name="Kane L.T."/>
            <person name="Ebling H."/>
            <person name="Zhang L."/>
            <person name="Liu B."/>
            <person name="Eaton Z."/>
            <person name="Mclaughlin S."/>
            <person name="Kingan S."/>
            <person name="Baybayan P."/>
            <person name="Concepcion G."/>
            <person name="Jordan M."/>
            <person name="Riva A."/>
            <person name="Barbazuk W."/>
            <person name="Harkins T."/>
        </authorList>
    </citation>
    <scope>NUCLEOTIDE SEQUENCE [LARGE SCALE GENOMIC DNA]</scope>
    <source>
        <strain evidence="3">cv. Jamaican Lion 4</strain>
        <tissue evidence="2">Leaf</tissue>
    </source>
</reference>
<evidence type="ECO:0008006" key="4">
    <source>
        <dbReference type="Google" id="ProtNLM"/>
    </source>
</evidence>
<evidence type="ECO:0000256" key="1">
    <source>
        <dbReference type="SAM" id="MobiDB-lite"/>
    </source>
</evidence>
<evidence type="ECO:0000313" key="2">
    <source>
        <dbReference type="EMBL" id="KAF4355069.1"/>
    </source>
</evidence>
<evidence type="ECO:0000313" key="3">
    <source>
        <dbReference type="Proteomes" id="UP000525078"/>
    </source>
</evidence>
<dbReference type="InterPro" id="IPR040256">
    <property type="entry name" value="At4g02000-like"/>
</dbReference>
<sequence>MKKKKVTRNPTIRSKVEDPPSNQEFKIVDECAIDEPDGIAILEIQLCSQMIEDEELSKLRNGVLWMNMGLTIVKFNDEATPNLVLEFGVVQFDKKLVIVCPWTQDLDIVRLVHFVPLWIRLPNLCLQYYGHNCLSALVSTIGKPIMVAKVTLKR</sequence>
<comment type="caution">
    <text evidence="2">The sequence shown here is derived from an EMBL/GenBank/DDBJ whole genome shotgun (WGS) entry which is preliminary data.</text>
</comment>
<accession>A0A7J6EBK9</accession>
<proteinExistence type="predicted"/>
<dbReference type="AlphaFoldDB" id="A0A7J6EBK9"/>
<name>A0A7J6EBK9_CANSA</name>
<dbReference type="Proteomes" id="UP000525078">
    <property type="component" value="Unassembled WGS sequence"/>
</dbReference>
<dbReference type="PANTHER" id="PTHR31286">
    <property type="entry name" value="GLYCINE-RICH CELL WALL STRUCTURAL PROTEIN 1.8-LIKE"/>
    <property type="match status" value="1"/>
</dbReference>
<dbReference type="EMBL" id="JAATIP010000270">
    <property type="protein sequence ID" value="KAF4355069.1"/>
    <property type="molecule type" value="Genomic_DNA"/>
</dbReference>
<protein>
    <recommendedName>
        <fullName evidence="4">DUF4283 domain-containing protein</fullName>
    </recommendedName>
</protein>
<feature type="region of interest" description="Disordered" evidence="1">
    <location>
        <begin position="1"/>
        <end position="20"/>
    </location>
</feature>
<gene>
    <name evidence="2" type="ORF">F8388_022321</name>
</gene>
<organism evidence="2 3">
    <name type="scientific">Cannabis sativa</name>
    <name type="common">Hemp</name>
    <name type="synonym">Marijuana</name>
    <dbReference type="NCBI Taxonomy" id="3483"/>
    <lineage>
        <taxon>Eukaryota</taxon>
        <taxon>Viridiplantae</taxon>
        <taxon>Streptophyta</taxon>
        <taxon>Embryophyta</taxon>
        <taxon>Tracheophyta</taxon>
        <taxon>Spermatophyta</taxon>
        <taxon>Magnoliopsida</taxon>
        <taxon>eudicotyledons</taxon>
        <taxon>Gunneridae</taxon>
        <taxon>Pentapetalae</taxon>
        <taxon>rosids</taxon>
        <taxon>fabids</taxon>
        <taxon>Rosales</taxon>
        <taxon>Cannabaceae</taxon>
        <taxon>Cannabis</taxon>
    </lineage>
</organism>
<dbReference type="PANTHER" id="PTHR31286:SF165">
    <property type="entry name" value="DUF4283 DOMAIN-CONTAINING PROTEIN"/>
    <property type="match status" value="1"/>
</dbReference>